<sequence length="237" mass="28383">MPRPKIYHTRAERREAHREKNKRHYAKNRDDILQRKRNTREADRKALELQEIAERKKRKAERERAAAVSVGAHGDEITSPIVRNVDISATDECERALEKQLHALTNQYRRYVYPGPRLFLNDLCRRMAVWQEETPAQQQSNSLCSKSPLLVSRHYVQRLHDDFYTIQDEYLYLIRARDGAEWQKKRKRLSDATSRFSLFLDMIDNIQQAVEREELRDRLIAKTLQYFTMYSDPLSYW</sequence>
<accession>A0ABR2Z9K6</accession>
<organism evidence="2 3">
    <name type="scientific">Marasmius tenuissimus</name>
    <dbReference type="NCBI Taxonomy" id="585030"/>
    <lineage>
        <taxon>Eukaryota</taxon>
        <taxon>Fungi</taxon>
        <taxon>Dikarya</taxon>
        <taxon>Basidiomycota</taxon>
        <taxon>Agaricomycotina</taxon>
        <taxon>Agaricomycetes</taxon>
        <taxon>Agaricomycetidae</taxon>
        <taxon>Agaricales</taxon>
        <taxon>Marasmiineae</taxon>
        <taxon>Marasmiaceae</taxon>
        <taxon>Marasmius</taxon>
    </lineage>
</organism>
<dbReference type="EMBL" id="JBBXMP010000466">
    <property type="protein sequence ID" value="KAL0057669.1"/>
    <property type="molecule type" value="Genomic_DNA"/>
</dbReference>
<protein>
    <submittedName>
        <fullName evidence="2">Uncharacterized protein</fullName>
    </submittedName>
</protein>
<feature type="compositionally biased region" description="Basic and acidic residues" evidence="1">
    <location>
        <begin position="9"/>
        <end position="18"/>
    </location>
</feature>
<feature type="compositionally biased region" description="Basic and acidic residues" evidence="1">
    <location>
        <begin position="27"/>
        <end position="41"/>
    </location>
</feature>
<reference evidence="2 3" key="1">
    <citation type="submission" date="2024-05" db="EMBL/GenBank/DDBJ databases">
        <title>A draft genome resource for the thread blight pathogen Marasmius tenuissimus strain MS-2.</title>
        <authorList>
            <person name="Yulfo-Soto G.E."/>
            <person name="Baruah I.K."/>
            <person name="Amoako-Attah I."/>
            <person name="Bukari Y."/>
            <person name="Meinhardt L.W."/>
            <person name="Bailey B.A."/>
            <person name="Cohen S.P."/>
        </authorList>
    </citation>
    <scope>NUCLEOTIDE SEQUENCE [LARGE SCALE GENOMIC DNA]</scope>
    <source>
        <strain evidence="2 3">MS-2</strain>
    </source>
</reference>
<gene>
    <name evidence="2" type="ORF">AAF712_015682</name>
</gene>
<keyword evidence="3" id="KW-1185">Reference proteome</keyword>
<dbReference type="Proteomes" id="UP001437256">
    <property type="component" value="Unassembled WGS sequence"/>
</dbReference>
<name>A0ABR2Z9K6_9AGAR</name>
<comment type="caution">
    <text evidence="2">The sequence shown here is derived from an EMBL/GenBank/DDBJ whole genome shotgun (WGS) entry which is preliminary data.</text>
</comment>
<evidence type="ECO:0000313" key="2">
    <source>
        <dbReference type="EMBL" id="KAL0057669.1"/>
    </source>
</evidence>
<evidence type="ECO:0000313" key="3">
    <source>
        <dbReference type="Proteomes" id="UP001437256"/>
    </source>
</evidence>
<proteinExistence type="predicted"/>
<feature type="region of interest" description="Disordered" evidence="1">
    <location>
        <begin position="1"/>
        <end position="41"/>
    </location>
</feature>
<evidence type="ECO:0000256" key="1">
    <source>
        <dbReference type="SAM" id="MobiDB-lite"/>
    </source>
</evidence>